<protein>
    <recommendedName>
        <fullName evidence="4">Lipoprotein</fullName>
    </recommendedName>
</protein>
<evidence type="ECO:0008006" key="4">
    <source>
        <dbReference type="Google" id="ProtNLM"/>
    </source>
</evidence>
<sequence length="333" mass="36504">MNFRTIILIGGVGIVLHGCTSIDRFNSDSVKNFTSPQELIVQKNINAANGRAKEYVYSWGAKQSNKEPQSLYPRKHLNSYCSAKGGKFSVLHKSSMSLVKNQWDKKLLSTYSSVKQGIGAYKCVQSDGQSWIVSIEPVAERKLDDGSDARMVALQTKIMTALDAQKFYSSANSSNTPAAKKTTANNQTAKNTPSKTTTPKEVEVKKEAKEAEAKKETKPTPPLPVKQSASVVETPQQQQLKYYVSARRDLNKGTNQVAACNNAQRAYNFGKLHGSNAANVYAESGVLVARCLTSVPSYSSRFSNSKGQAVKILQNLTNNHNHAGAKHMLRQIK</sequence>
<feature type="compositionally biased region" description="Basic and acidic residues" evidence="1">
    <location>
        <begin position="198"/>
        <end position="218"/>
    </location>
</feature>
<proteinExistence type="predicted"/>
<feature type="region of interest" description="Disordered" evidence="1">
    <location>
        <begin position="170"/>
        <end position="237"/>
    </location>
</feature>
<dbReference type="EMBL" id="JABERG010000026">
    <property type="protein sequence ID" value="NNH89016.1"/>
    <property type="molecule type" value="Genomic_DNA"/>
</dbReference>
<keyword evidence="3" id="KW-1185">Reference proteome</keyword>
<reference evidence="2 3" key="1">
    <citation type="submission" date="2020-04" db="EMBL/GenBank/DDBJ databases">
        <title>Acinetobacter Taxon 24.</title>
        <authorList>
            <person name="Nemec A."/>
            <person name="Radolfova-Krizova L."/>
            <person name="Higgins P.G."/>
            <person name="Spanelova P."/>
        </authorList>
    </citation>
    <scope>NUCLEOTIDE SEQUENCE [LARGE SCALE GENOMIC DNA]</scope>
    <source>
        <strain evidence="2 3">ANC 4279</strain>
    </source>
</reference>
<evidence type="ECO:0000313" key="2">
    <source>
        <dbReference type="EMBL" id="NNH89016.1"/>
    </source>
</evidence>
<evidence type="ECO:0000256" key="1">
    <source>
        <dbReference type="SAM" id="MobiDB-lite"/>
    </source>
</evidence>
<evidence type="ECO:0000313" key="3">
    <source>
        <dbReference type="Proteomes" id="UP000546536"/>
    </source>
</evidence>
<gene>
    <name evidence="2" type="ORF">HLH13_15160</name>
</gene>
<feature type="compositionally biased region" description="Low complexity" evidence="1">
    <location>
        <begin position="175"/>
        <end position="197"/>
    </location>
</feature>
<dbReference type="Proteomes" id="UP000546536">
    <property type="component" value="Unassembled WGS sequence"/>
</dbReference>
<feature type="compositionally biased region" description="Polar residues" evidence="1">
    <location>
        <begin position="227"/>
        <end position="237"/>
    </location>
</feature>
<name>A0ABX1V896_9GAMM</name>
<dbReference type="RefSeq" id="WP_171545139.1">
    <property type="nucleotide sequence ID" value="NZ_JABERG010000026.1"/>
</dbReference>
<organism evidence="2 3">
    <name type="scientific">Acinetobacter terrae</name>
    <dbReference type="NCBI Taxonomy" id="2731247"/>
    <lineage>
        <taxon>Bacteria</taxon>
        <taxon>Pseudomonadati</taxon>
        <taxon>Pseudomonadota</taxon>
        <taxon>Gammaproteobacteria</taxon>
        <taxon>Moraxellales</taxon>
        <taxon>Moraxellaceae</taxon>
        <taxon>Acinetobacter</taxon>
        <taxon>Acinetobacter Taxon 24</taxon>
    </lineage>
</organism>
<accession>A0ABX1V896</accession>
<comment type="caution">
    <text evidence="2">The sequence shown here is derived from an EMBL/GenBank/DDBJ whole genome shotgun (WGS) entry which is preliminary data.</text>
</comment>